<sequence>MSGDKFFPQTLSELPFHYRPRSIFGDGFFSDGDCMHVTDPPPELFLCCMDGHLLHFVSSSPTNETSEDKIDFKNLYEMGAACSIRKCSEALGSVLERPAVSSMIGYTTLTYVPRDSLRRSVHLAQMWKAADIPEANVAGCEAPVQQRSNLDPLLDMTHKSNGKEVFTWS</sequence>
<comment type="caution">
    <text evidence="1">The sequence shown here is derived from an EMBL/GenBank/DDBJ whole genome shotgun (WGS) entry which is preliminary data.</text>
</comment>
<reference evidence="1" key="1">
    <citation type="submission" date="2019-12" db="EMBL/GenBank/DDBJ databases">
        <title>Genome sequencing and annotation of Brassica cretica.</title>
        <authorList>
            <person name="Studholme D.J."/>
            <person name="Sarris P."/>
        </authorList>
    </citation>
    <scope>NUCLEOTIDE SEQUENCE</scope>
    <source>
        <strain evidence="1">PFS-109/04</strain>
        <tissue evidence="1">Leaf</tissue>
    </source>
</reference>
<dbReference type="AlphaFoldDB" id="A0A8S9PJA0"/>
<accession>A0A8S9PJA0</accession>
<proteinExistence type="predicted"/>
<gene>
    <name evidence="1" type="ORF">F2Q69_00050914</name>
</gene>
<dbReference type="Proteomes" id="UP000712600">
    <property type="component" value="Unassembled WGS sequence"/>
</dbReference>
<name>A0A8S9PJA0_BRACR</name>
<dbReference type="EMBL" id="QGKX02001347">
    <property type="protein sequence ID" value="KAF3522085.1"/>
    <property type="molecule type" value="Genomic_DNA"/>
</dbReference>
<evidence type="ECO:0000313" key="2">
    <source>
        <dbReference type="Proteomes" id="UP000712600"/>
    </source>
</evidence>
<evidence type="ECO:0000313" key="1">
    <source>
        <dbReference type="EMBL" id="KAF3522085.1"/>
    </source>
</evidence>
<protein>
    <submittedName>
        <fullName evidence="1">Uncharacterized protein</fullName>
    </submittedName>
</protein>
<organism evidence="1 2">
    <name type="scientific">Brassica cretica</name>
    <name type="common">Mustard</name>
    <dbReference type="NCBI Taxonomy" id="69181"/>
    <lineage>
        <taxon>Eukaryota</taxon>
        <taxon>Viridiplantae</taxon>
        <taxon>Streptophyta</taxon>
        <taxon>Embryophyta</taxon>
        <taxon>Tracheophyta</taxon>
        <taxon>Spermatophyta</taxon>
        <taxon>Magnoliopsida</taxon>
        <taxon>eudicotyledons</taxon>
        <taxon>Gunneridae</taxon>
        <taxon>Pentapetalae</taxon>
        <taxon>rosids</taxon>
        <taxon>malvids</taxon>
        <taxon>Brassicales</taxon>
        <taxon>Brassicaceae</taxon>
        <taxon>Brassiceae</taxon>
        <taxon>Brassica</taxon>
    </lineage>
</organism>